<dbReference type="Proteomes" id="UP001319870">
    <property type="component" value="Unassembled WGS sequence"/>
</dbReference>
<dbReference type="Pfam" id="PF24491">
    <property type="entry name" value="DUF7586"/>
    <property type="match status" value="1"/>
</dbReference>
<accession>A0ABS7ZFW2</accession>
<evidence type="ECO:0000256" key="1">
    <source>
        <dbReference type="SAM" id="MobiDB-lite"/>
    </source>
</evidence>
<dbReference type="InterPro" id="IPR050491">
    <property type="entry name" value="AmpC-like"/>
</dbReference>
<dbReference type="InterPro" id="IPR001466">
    <property type="entry name" value="Beta-lactam-related"/>
</dbReference>
<dbReference type="Pfam" id="PF00144">
    <property type="entry name" value="Beta-lactamase"/>
    <property type="match status" value="1"/>
</dbReference>
<dbReference type="PANTHER" id="PTHR46825">
    <property type="entry name" value="D-ALANYL-D-ALANINE-CARBOXYPEPTIDASE/ENDOPEPTIDASE AMPH"/>
    <property type="match status" value="1"/>
</dbReference>
<dbReference type="SUPFAM" id="SSF56601">
    <property type="entry name" value="beta-lactamase/transpeptidase-like"/>
    <property type="match status" value="1"/>
</dbReference>
<feature type="domain" description="DUF7586" evidence="3">
    <location>
        <begin position="380"/>
        <end position="467"/>
    </location>
</feature>
<dbReference type="EMBL" id="JAIXCQ010000006">
    <property type="protein sequence ID" value="MCA5893803.1"/>
    <property type="molecule type" value="Genomic_DNA"/>
</dbReference>
<evidence type="ECO:0000259" key="2">
    <source>
        <dbReference type="Pfam" id="PF00144"/>
    </source>
</evidence>
<feature type="region of interest" description="Disordered" evidence="1">
    <location>
        <begin position="470"/>
        <end position="490"/>
    </location>
</feature>
<comment type="caution">
    <text evidence="4">The sequence shown here is derived from an EMBL/GenBank/DDBJ whole genome shotgun (WGS) entry which is preliminary data.</text>
</comment>
<feature type="domain" description="Beta-lactamase-related" evidence="2">
    <location>
        <begin position="31"/>
        <end position="342"/>
    </location>
</feature>
<dbReference type="Gene3D" id="3.40.710.10">
    <property type="entry name" value="DD-peptidase/beta-lactamase superfamily"/>
    <property type="match status" value="1"/>
</dbReference>
<evidence type="ECO:0000313" key="4">
    <source>
        <dbReference type="EMBL" id="MCA5893803.1"/>
    </source>
</evidence>
<reference evidence="4 5" key="1">
    <citation type="submission" date="2021-09" db="EMBL/GenBank/DDBJ databases">
        <title>Isoptericola luteus sp. nov., a novel bacterium isolated from Harbin, the capital city of Heilongjiang province.</title>
        <authorList>
            <person name="Li J."/>
        </authorList>
    </citation>
    <scope>NUCLEOTIDE SEQUENCE [LARGE SCALE GENOMIC DNA]</scope>
    <source>
        <strain evidence="4 5">NEAU-Y5</strain>
    </source>
</reference>
<dbReference type="InterPro" id="IPR012338">
    <property type="entry name" value="Beta-lactam/transpept-like"/>
</dbReference>
<dbReference type="InterPro" id="IPR056008">
    <property type="entry name" value="DUF7586"/>
</dbReference>
<feature type="region of interest" description="Disordered" evidence="1">
    <location>
        <begin position="1"/>
        <end position="21"/>
    </location>
</feature>
<protein>
    <submittedName>
        <fullName evidence="4">Beta-lactamase family protein</fullName>
    </submittedName>
</protein>
<gene>
    <name evidence="4" type="ORF">LEP48_10635</name>
</gene>
<dbReference type="RefSeq" id="WP_225565566.1">
    <property type="nucleotide sequence ID" value="NZ_JAIXCQ010000006.1"/>
</dbReference>
<keyword evidence="5" id="KW-1185">Reference proteome</keyword>
<proteinExistence type="predicted"/>
<evidence type="ECO:0000259" key="3">
    <source>
        <dbReference type="Pfam" id="PF24491"/>
    </source>
</evidence>
<name>A0ABS7ZFW2_9MICO</name>
<sequence>MIASPAPITPTGASAPTASLPAGTGAALAETLHHVRRDRRVPALSAAVARGGETVWADAVGAARLGADGRDEPVTTDTAFRVGSITKPMTAVAVLRLVASGRLGLDDPVGRHVPDAPAPTATVAQHLTHTAGLPAEPPGPWWERHGAGTWEELVASGARPLWAPGERHHYSNLGYAVLGHLLSQAHGRAWDDVLHEEVWAPLGMSSTGRVPLGPAATGYAVHPHADAVLPEPVAAYGAMGPAGEVWSTPGDLALFASWLVGAGGWADDGRVLSPEWRRRMRIARVAVDEPGAASMSAWTLGLSVRQPRPGSVARTVGHGGSVPGFTASVRADAATGDVVAVCGSSTAGFGDESAFRDLLGRAPSSAPAPRQGPGRTVPELALTGTWYWGPVPHTVSLQADGTLALRAAGDVGRGTAFEPDPDAAGAWVGVDGGYWLGERLRPVAAAVPSGEGASPVALDVGTFHLTRAPYDPSTEVPGGLDPAGWRPWAR</sequence>
<dbReference type="PANTHER" id="PTHR46825:SF7">
    <property type="entry name" value="D-ALANYL-D-ALANINE CARBOXYPEPTIDASE"/>
    <property type="match status" value="1"/>
</dbReference>
<organism evidence="4 5">
    <name type="scientific">Isoptericola luteus</name>
    <dbReference type="NCBI Taxonomy" id="2879484"/>
    <lineage>
        <taxon>Bacteria</taxon>
        <taxon>Bacillati</taxon>
        <taxon>Actinomycetota</taxon>
        <taxon>Actinomycetes</taxon>
        <taxon>Micrococcales</taxon>
        <taxon>Promicromonosporaceae</taxon>
        <taxon>Isoptericola</taxon>
    </lineage>
</organism>
<evidence type="ECO:0000313" key="5">
    <source>
        <dbReference type="Proteomes" id="UP001319870"/>
    </source>
</evidence>